<feature type="transmembrane region" description="Helical" evidence="1">
    <location>
        <begin position="222"/>
        <end position="243"/>
    </location>
</feature>
<reference evidence="2 3" key="1">
    <citation type="submission" date="2017-04" db="EMBL/GenBank/DDBJ databases">
        <title>Whole Genome Sequence of 1,4-Dioxane Degrading Bacterium Mycobacterium dioxanotrophicus PH-06.</title>
        <authorList>
            <person name="He Y."/>
        </authorList>
    </citation>
    <scope>NUCLEOTIDE SEQUENCE [LARGE SCALE GENOMIC DNA]</scope>
    <source>
        <strain evidence="2 3">PH-06</strain>
    </source>
</reference>
<evidence type="ECO:0000313" key="2">
    <source>
        <dbReference type="EMBL" id="ART67375.1"/>
    </source>
</evidence>
<feature type="transmembrane region" description="Helical" evidence="1">
    <location>
        <begin position="184"/>
        <end position="210"/>
    </location>
</feature>
<dbReference type="Proteomes" id="UP000195331">
    <property type="component" value="Chromosome"/>
</dbReference>
<organism evidence="2 3">
    <name type="scientific">Mycobacterium dioxanotrophicus</name>
    <dbReference type="NCBI Taxonomy" id="482462"/>
    <lineage>
        <taxon>Bacteria</taxon>
        <taxon>Bacillati</taxon>
        <taxon>Actinomycetota</taxon>
        <taxon>Actinomycetes</taxon>
        <taxon>Mycobacteriales</taxon>
        <taxon>Mycobacteriaceae</taxon>
        <taxon>Mycobacterium</taxon>
    </lineage>
</organism>
<evidence type="ECO:0000313" key="3">
    <source>
        <dbReference type="Proteomes" id="UP000195331"/>
    </source>
</evidence>
<keyword evidence="3" id="KW-1185">Reference proteome</keyword>
<evidence type="ECO:0008006" key="4">
    <source>
        <dbReference type="Google" id="ProtNLM"/>
    </source>
</evidence>
<dbReference type="Pfam" id="PF11139">
    <property type="entry name" value="SfLAP"/>
    <property type="match status" value="1"/>
</dbReference>
<evidence type="ECO:0000256" key="1">
    <source>
        <dbReference type="SAM" id="Phobius"/>
    </source>
</evidence>
<proteinExistence type="predicted"/>
<keyword evidence="1" id="KW-1133">Transmembrane helix</keyword>
<accession>A0A1Y0BWV6</accession>
<keyword evidence="1" id="KW-0812">Transmembrane</keyword>
<protein>
    <recommendedName>
        <fullName evidence="4">Gap protein</fullName>
    </recommendedName>
</protein>
<dbReference type="InterPro" id="IPR021315">
    <property type="entry name" value="Gap/Sap"/>
</dbReference>
<gene>
    <name evidence="2" type="ORF">BTO20_01085</name>
</gene>
<feature type="transmembrane region" description="Helical" evidence="1">
    <location>
        <begin position="102"/>
        <end position="122"/>
    </location>
</feature>
<name>A0A1Y0BWV6_9MYCO</name>
<dbReference type="EMBL" id="CP020809">
    <property type="protein sequence ID" value="ART67375.1"/>
    <property type="molecule type" value="Genomic_DNA"/>
</dbReference>
<dbReference type="AlphaFoldDB" id="A0A1Y0BWV6"/>
<dbReference type="KEGG" id="mdx:BTO20_01085"/>
<keyword evidence="1" id="KW-0472">Membrane</keyword>
<feature type="transmembrane region" description="Helical" evidence="1">
    <location>
        <begin position="58"/>
        <end position="82"/>
    </location>
</feature>
<sequence>MRPRGRGVPKKTSGQQRHGSVASVWSSVLGLALMGALNPVRLGVTLLLISRQRPAQNLLVFWSGCLVASILSILAPLVVLHFTPVLDEFTHDLSTPATSSSVGHFQIGLGAFALTIAVLLIARSRARQGANVQMPAASKLILALDPGSSAGSVGGDGTDVPSKIGSAVRRLITRARNAWENGSLWVAFVIGLAMGPAPEIVLLVLATILTSGAAIGAQLSTAIAYIVGVLGVVEIVLVSHLLAPVRTEAVLRRLRGWALAHRQQILAVIFTVIGVSAVFRGMGLL</sequence>
<feature type="transmembrane region" description="Helical" evidence="1">
    <location>
        <begin position="264"/>
        <end position="282"/>
    </location>
</feature>